<dbReference type="PANTHER" id="PTHR20922:SF13">
    <property type="entry name" value="DNL-TYPE ZINC FINGER PROTEIN"/>
    <property type="match status" value="1"/>
</dbReference>
<evidence type="ECO:0000256" key="4">
    <source>
        <dbReference type="PROSITE-ProRule" id="PRU00834"/>
    </source>
</evidence>
<dbReference type="PROSITE" id="PS51501">
    <property type="entry name" value="ZF_DNL"/>
    <property type="match status" value="1"/>
</dbReference>
<evidence type="ECO:0000259" key="5">
    <source>
        <dbReference type="PROSITE" id="PS51501"/>
    </source>
</evidence>
<dbReference type="InterPro" id="IPR024158">
    <property type="entry name" value="Mt_import_TIM15"/>
</dbReference>
<organism evidence="6">
    <name type="scientific">Zeugodacus cucurbitae</name>
    <name type="common">Melon fruit fly</name>
    <name type="synonym">Bactrocera cucurbitae</name>
    <dbReference type="NCBI Taxonomy" id="28588"/>
    <lineage>
        <taxon>Eukaryota</taxon>
        <taxon>Metazoa</taxon>
        <taxon>Ecdysozoa</taxon>
        <taxon>Arthropoda</taxon>
        <taxon>Hexapoda</taxon>
        <taxon>Insecta</taxon>
        <taxon>Pterygota</taxon>
        <taxon>Neoptera</taxon>
        <taxon>Endopterygota</taxon>
        <taxon>Diptera</taxon>
        <taxon>Brachycera</taxon>
        <taxon>Muscomorpha</taxon>
        <taxon>Tephritoidea</taxon>
        <taxon>Tephritidae</taxon>
        <taxon>Zeugodacus</taxon>
        <taxon>Zeugodacus</taxon>
    </lineage>
</organism>
<dbReference type="GO" id="GO:0030150">
    <property type="term" value="P:protein import into mitochondrial matrix"/>
    <property type="evidence" value="ECO:0007669"/>
    <property type="project" value="TreeGrafter"/>
</dbReference>
<dbReference type="GO" id="GO:0008270">
    <property type="term" value="F:zinc ion binding"/>
    <property type="evidence" value="ECO:0007669"/>
    <property type="project" value="UniProtKB-KW"/>
</dbReference>
<evidence type="ECO:0000256" key="2">
    <source>
        <dbReference type="ARBA" id="ARBA00022771"/>
    </source>
</evidence>
<dbReference type="OrthoDB" id="512667at2759"/>
<sequence length="176" mass="19272">MNALRNLFSSRTLNSVRQHGQNVLFNIAQPVDGAPAVAPIADFDEGVDKGSRQPLKIPKSILDATTFNGKKFGETAAHSSGSISPTTLKRLRCMERKVELVYRCKLCNTRNSKLVSEAAYRSGVVILQCDGCSVNHLIADHSGWFAKTKGKSFDQVLAEKGDRVKVIKVNEKGELI</sequence>
<dbReference type="GO" id="GO:0051087">
    <property type="term" value="F:protein-folding chaperone binding"/>
    <property type="evidence" value="ECO:0007669"/>
    <property type="project" value="TreeGrafter"/>
</dbReference>
<dbReference type="GeneID" id="105217853"/>
<accession>A0A0A1WMI1</accession>
<proteinExistence type="predicted"/>
<keyword evidence="3" id="KW-0862">Zinc</keyword>
<keyword evidence="1" id="KW-0479">Metal-binding</keyword>
<evidence type="ECO:0000256" key="1">
    <source>
        <dbReference type="ARBA" id="ARBA00022723"/>
    </source>
</evidence>
<reference evidence="6" key="1">
    <citation type="submission" date="2014-11" db="EMBL/GenBank/DDBJ databases">
        <authorList>
            <person name="Geib S."/>
        </authorList>
    </citation>
    <scope>NUCLEOTIDE SEQUENCE</scope>
</reference>
<dbReference type="GO" id="GO:0006457">
    <property type="term" value="P:protein folding"/>
    <property type="evidence" value="ECO:0007669"/>
    <property type="project" value="TreeGrafter"/>
</dbReference>
<name>A0A0A1WMI1_ZEUCU</name>
<dbReference type="AlphaFoldDB" id="A0A0A1WMI1"/>
<dbReference type="Pfam" id="PF05180">
    <property type="entry name" value="zf-DNL"/>
    <property type="match status" value="1"/>
</dbReference>
<dbReference type="GO" id="GO:0050821">
    <property type="term" value="P:protein stabilization"/>
    <property type="evidence" value="ECO:0007669"/>
    <property type="project" value="TreeGrafter"/>
</dbReference>
<reference evidence="6" key="2">
    <citation type="journal article" date="2015" name="Gigascience">
        <title>Reconstructing a comprehensive transcriptome assembly of a white-pupal translocated strain of the pest fruit fly Bactrocera cucurbitae.</title>
        <authorList>
            <person name="Sim S.B."/>
            <person name="Calla B."/>
            <person name="Hall B."/>
            <person name="DeRego T."/>
            <person name="Geib S.M."/>
        </authorList>
    </citation>
    <scope>NUCLEOTIDE SEQUENCE</scope>
</reference>
<gene>
    <name evidence="6" type="primary">Dnlz</name>
    <name evidence="6" type="ORF">g.916</name>
</gene>
<keyword evidence="2 4" id="KW-0863">Zinc-finger</keyword>
<protein>
    <submittedName>
        <fullName evidence="6">DNL-type zinc finger protein</fullName>
    </submittedName>
</protein>
<dbReference type="GO" id="GO:0005739">
    <property type="term" value="C:mitochondrion"/>
    <property type="evidence" value="ECO:0007669"/>
    <property type="project" value="TreeGrafter"/>
</dbReference>
<evidence type="ECO:0000313" key="6">
    <source>
        <dbReference type="EMBL" id="JAC99845.1"/>
    </source>
</evidence>
<feature type="domain" description="DNL-type" evidence="5">
    <location>
        <begin position="93"/>
        <end position="176"/>
    </location>
</feature>
<dbReference type="PANTHER" id="PTHR20922">
    <property type="entry name" value="DNL-TYPE ZINC FINGER PROTEIN"/>
    <property type="match status" value="1"/>
</dbReference>
<dbReference type="EMBL" id="GBXI01014446">
    <property type="protein sequence ID" value="JAC99845.1"/>
    <property type="molecule type" value="Transcribed_RNA"/>
</dbReference>
<dbReference type="InterPro" id="IPR007853">
    <property type="entry name" value="Znf_DNL-typ"/>
</dbReference>
<evidence type="ECO:0000256" key="3">
    <source>
        <dbReference type="ARBA" id="ARBA00022833"/>
    </source>
</evidence>